<comment type="caution">
    <text evidence="4">The sequence shown here is derived from an EMBL/GenBank/DDBJ whole genome shotgun (WGS) entry which is preliminary data.</text>
</comment>
<gene>
    <name evidence="4" type="ORF">SASPL_100307</name>
</gene>
<evidence type="ECO:0000259" key="2">
    <source>
        <dbReference type="Pfam" id="PF00004"/>
    </source>
</evidence>
<keyword evidence="5" id="KW-1185">Reference proteome</keyword>
<evidence type="ECO:0000313" key="4">
    <source>
        <dbReference type="EMBL" id="KAG6435433.1"/>
    </source>
</evidence>
<dbReference type="InterPro" id="IPR003959">
    <property type="entry name" value="ATPase_AAA_core"/>
</dbReference>
<dbReference type="Gene3D" id="3.40.50.300">
    <property type="entry name" value="P-loop containing nucleotide triphosphate hydrolases"/>
    <property type="match status" value="2"/>
</dbReference>
<feature type="compositionally biased region" description="Low complexity" evidence="1">
    <location>
        <begin position="23"/>
        <end position="33"/>
    </location>
</feature>
<name>A0A8X9ABG5_SALSN</name>
<reference evidence="4" key="1">
    <citation type="submission" date="2018-01" db="EMBL/GenBank/DDBJ databases">
        <authorList>
            <person name="Mao J.F."/>
        </authorList>
    </citation>
    <scope>NUCLEOTIDE SEQUENCE</scope>
    <source>
        <strain evidence="4">Huo1</strain>
        <tissue evidence="4">Leaf</tissue>
    </source>
</reference>
<feature type="region of interest" description="Disordered" evidence="1">
    <location>
        <begin position="1"/>
        <end position="33"/>
    </location>
</feature>
<dbReference type="InterPro" id="IPR041569">
    <property type="entry name" value="AAA_lid_3"/>
</dbReference>
<dbReference type="SUPFAM" id="SSF52540">
    <property type="entry name" value="P-loop containing nucleoside triphosphate hydrolases"/>
    <property type="match status" value="2"/>
</dbReference>
<proteinExistence type="predicted"/>
<dbReference type="PANTHER" id="PTHR48470:SF1">
    <property type="entry name" value="CELL DIVISION CONTROL PROTEIN 48 C ISOFORM 1"/>
    <property type="match status" value="1"/>
</dbReference>
<evidence type="ECO:0008006" key="6">
    <source>
        <dbReference type="Google" id="ProtNLM"/>
    </source>
</evidence>
<dbReference type="InterPro" id="IPR055278">
    <property type="entry name" value="CDC48c"/>
</dbReference>
<organism evidence="4">
    <name type="scientific">Salvia splendens</name>
    <name type="common">Scarlet sage</name>
    <dbReference type="NCBI Taxonomy" id="180675"/>
    <lineage>
        <taxon>Eukaryota</taxon>
        <taxon>Viridiplantae</taxon>
        <taxon>Streptophyta</taxon>
        <taxon>Embryophyta</taxon>
        <taxon>Tracheophyta</taxon>
        <taxon>Spermatophyta</taxon>
        <taxon>Magnoliopsida</taxon>
        <taxon>eudicotyledons</taxon>
        <taxon>Gunneridae</taxon>
        <taxon>Pentapetalae</taxon>
        <taxon>asterids</taxon>
        <taxon>lamiids</taxon>
        <taxon>Lamiales</taxon>
        <taxon>Lamiaceae</taxon>
        <taxon>Nepetoideae</taxon>
        <taxon>Mentheae</taxon>
        <taxon>Salviinae</taxon>
        <taxon>Salvia</taxon>
        <taxon>Salvia subgen. Calosphace</taxon>
        <taxon>core Calosphace</taxon>
    </lineage>
</organism>
<dbReference type="Pfam" id="PF17862">
    <property type="entry name" value="AAA_lid_3"/>
    <property type="match status" value="1"/>
</dbReference>
<dbReference type="Gene3D" id="1.10.8.60">
    <property type="match status" value="2"/>
</dbReference>
<evidence type="ECO:0000313" key="5">
    <source>
        <dbReference type="Proteomes" id="UP000298416"/>
    </source>
</evidence>
<dbReference type="EMBL" id="PNBA02000001">
    <property type="protein sequence ID" value="KAG6435433.1"/>
    <property type="molecule type" value="Genomic_DNA"/>
</dbReference>
<feature type="domain" description="ATPase AAA-type core" evidence="2">
    <location>
        <begin position="3"/>
        <end position="68"/>
    </location>
</feature>
<dbReference type="GO" id="GO:0016887">
    <property type="term" value="F:ATP hydrolysis activity"/>
    <property type="evidence" value="ECO:0007669"/>
    <property type="project" value="InterPro"/>
</dbReference>
<evidence type="ECO:0000256" key="1">
    <source>
        <dbReference type="SAM" id="MobiDB-lite"/>
    </source>
</evidence>
<dbReference type="PANTHER" id="PTHR48470">
    <property type="entry name" value="CELL DIVISION CONTROL PROTEIN 48 C ISOFORM 1"/>
    <property type="match status" value="1"/>
</dbReference>
<feature type="compositionally biased region" description="Polar residues" evidence="1">
    <location>
        <begin position="1"/>
        <end position="13"/>
    </location>
</feature>
<feature type="domain" description="ATPase AAA-type core" evidence="2">
    <location>
        <begin position="179"/>
        <end position="223"/>
    </location>
</feature>
<evidence type="ECO:0000259" key="3">
    <source>
        <dbReference type="Pfam" id="PF17862"/>
    </source>
</evidence>
<dbReference type="Pfam" id="PF00004">
    <property type="entry name" value="AAA"/>
    <property type="match status" value="2"/>
</dbReference>
<dbReference type="Proteomes" id="UP000298416">
    <property type="component" value="Unassembled WGS sequence"/>
</dbReference>
<protein>
    <recommendedName>
        <fullName evidence="6">Transitional endoplasmic reticulum ATPase</fullName>
    </recommendedName>
</protein>
<dbReference type="AlphaFoldDB" id="A0A8X9ABG5"/>
<feature type="domain" description="AAA ATPase AAA+ lid" evidence="3">
    <location>
        <begin position="92"/>
        <end position="120"/>
    </location>
</feature>
<accession>A0A8X9ABG5</accession>
<sequence>MEKSIVTQLMTSMDESHVPVEPAGNGASSASSNSRPGYILVIGATNRPDAMDPELRRPARFDREIALGVPNEAARIEILSMLTRKHRLEGAIDLQKIARLTPGFTGADLTAIAHDAGILAKKGIAGKKRDELSKEEKDEDHSGSWVGHSNLLFALRPSWLRKDIDRQGFIREPILYTFKLLVELDGSDPRSGVYVIGATNSPKVMDEAMLRPGRFGKLMYVPLPSPDERGMILKALARNRPVDANVDLMALAKHSDKFSSADLLAANVLRDQPPSMDTSSSIQWTIKETHFMRAGENLAVRVGQGAFFSLTTSTILPNSHL</sequence>
<dbReference type="GO" id="GO:0005524">
    <property type="term" value="F:ATP binding"/>
    <property type="evidence" value="ECO:0007669"/>
    <property type="project" value="InterPro"/>
</dbReference>
<reference evidence="4" key="2">
    <citation type="submission" date="2020-08" db="EMBL/GenBank/DDBJ databases">
        <title>Plant Genome Project.</title>
        <authorList>
            <person name="Zhang R.-G."/>
        </authorList>
    </citation>
    <scope>NUCLEOTIDE SEQUENCE</scope>
    <source>
        <strain evidence="4">Huo1</strain>
        <tissue evidence="4">Leaf</tissue>
    </source>
</reference>
<dbReference type="InterPro" id="IPR027417">
    <property type="entry name" value="P-loop_NTPase"/>
</dbReference>